<dbReference type="PROSITE" id="PS50010">
    <property type="entry name" value="DH_2"/>
    <property type="match status" value="1"/>
</dbReference>
<dbReference type="Pfam" id="PF00621">
    <property type="entry name" value="RhoGEF"/>
    <property type="match status" value="1"/>
</dbReference>
<dbReference type="Ensembl" id="ENSPRET00000016447.1">
    <property type="protein sequence ID" value="ENSPREP00000016271.1"/>
    <property type="gene ID" value="ENSPREG00000010991.1"/>
</dbReference>
<dbReference type="Bgee" id="ENSPREG00000010991">
    <property type="expression patterns" value="Expressed in caudal fin and 1 other cell type or tissue"/>
</dbReference>
<reference evidence="3" key="1">
    <citation type="submission" date="2013-11" db="EMBL/GenBank/DDBJ databases">
        <title>The genomic landscape of the Guanapo guppy.</title>
        <authorList>
            <person name="Kuenstner A."/>
            <person name="Dreyer C."/>
        </authorList>
    </citation>
    <scope>NUCLEOTIDE SEQUENCE</scope>
    <source>
        <strain evidence="3">Guanapo</strain>
    </source>
</reference>
<evidence type="ECO:0000313" key="2">
    <source>
        <dbReference type="Ensembl" id="ENSPREP00000016271.1"/>
    </source>
</evidence>
<name>A0A3P9P356_POERE</name>
<dbReference type="GO" id="GO:0007266">
    <property type="term" value="P:Rho protein signal transduction"/>
    <property type="evidence" value="ECO:0007669"/>
    <property type="project" value="TreeGrafter"/>
</dbReference>
<dbReference type="AlphaFoldDB" id="A0A3P9P356"/>
<dbReference type="PANTHER" id="PTHR13217:SF10">
    <property type="entry name" value="PLECKSTRIN HOMOLOGY DOMAIN-CONTAINING FAMILY G MEMBER 6 ISOFORM X1"/>
    <property type="match status" value="1"/>
</dbReference>
<dbReference type="GO" id="GO:0005886">
    <property type="term" value="C:plasma membrane"/>
    <property type="evidence" value="ECO:0007669"/>
    <property type="project" value="TreeGrafter"/>
</dbReference>
<keyword evidence="3" id="KW-1185">Reference proteome</keyword>
<dbReference type="SUPFAM" id="SSF50729">
    <property type="entry name" value="PH domain-like"/>
    <property type="match status" value="1"/>
</dbReference>
<feature type="domain" description="DH" evidence="1">
    <location>
        <begin position="18"/>
        <end position="205"/>
    </location>
</feature>
<dbReference type="CDD" id="cd00160">
    <property type="entry name" value="RhoGEF"/>
    <property type="match status" value="1"/>
</dbReference>
<proteinExistence type="predicted"/>
<evidence type="ECO:0000313" key="3">
    <source>
        <dbReference type="Proteomes" id="UP000242638"/>
    </source>
</evidence>
<accession>A0A3P9P356</accession>
<dbReference type="GeneTree" id="ENSGT00940000161250"/>
<dbReference type="GO" id="GO:0043542">
    <property type="term" value="P:endothelial cell migration"/>
    <property type="evidence" value="ECO:0007669"/>
    <property type="project" value="TreeGrafter"/>
</dbReference>
<dbReference type="GO" id="GO:0030139">
    <property type="term" value="C:endocytic vesicle"/>
    <property type="evidence" value="ECO:0007669"/>
    <property type="project" value="TreeGrafter"/>
</dbReference>
<evidence type="ECO:0000259" key="1">
    <source>
        <dbReference type="PROSITE" id="PS50010"/>
    </source>
</evidence>
<dbReference type="InterPro" id="IPR000219">
    <property type="entry name" value="DH_dom"/>
</dbReference>
<dbReference type="InterPro" id="IPR035899">
    <property type="entry name" value="DBL_dom_sf"/>
</dbReference>
<protein>
    <recommendedName>
        <fullName evidence="1">DH domain-containing protein</fullName>
    </recommendedName>
</protein>
<dbReference type="SMART" id="SM00325">
    <property type="entry name" value="RhoGEF"/>
    <property type="match status" value="1"/>
</dbReference>
<reference evidence="2" key="3">
    <citation type="submission" date="2025-09" db="UniProtKB">
        <authorList>
            <consortium name="Ensembl"/>
        </authorList>
    </citation>
    <scope>IDENTIFICATION</scope>
    <source>
        <strain evidence="2">Guanapo</strain>
    </source>
</reference>
<reference evidence="2" key="2">
    <citation type="submission" date="2025-08" db="UniProtKB">
        <authorList>
            <consortium name="Ensembl"/>
        </authorList>
    </citation>
    <scope>IDENTIFICATION</scope>
    <source>
        <strain evidence="2">Guanapo</strain>
    </source>
</reference>
<dbReference type="PANTHER" id="PTHR13217">
    <property type="entry name" value="PLECKSTRIN HOMOLOGY DOMAIN-CONTAINING FAMILY G MEMBER 7"/>
    <property type="match status" value="1"/>
</dbReference>
<sequence length="302" mass="35358">ALESSWTELVKSHTKQRHQQAALWEFVQTELIYINKLKIIKDVGPPGLITMRVRVKPNQLFSNLPSILQAHQLFWQEVVFPMLQEVRRTGKPFDPMRLEDGCLQFHERFLAYHHYCWEEENNLEFTRKQMESNPHFLAFVQWVEMHPQGERMRLGDMQAKPHQRITKYPLLLKAVLKETQEPHVQQALRAMLTTVNSFLESINDFMQYKDEQLALYTSAQKIEGYEVEGINEEIDKVKWIRHQDFLQLILAGPVTDVVALLFSDVLLLTKVQKKAERLKVFRPPLALDRMNCVPLKDGSGPS</sequence>
<dbReference type="OMA" id="KSHTKQR"/>
<dbReference type="InterPro" id="IPR040181">
    <property type="entry name" value="PKHG5/7"/>
</dbReference>
<dbReference type="GO" id="GO:0005085">
    <property type="term" value="F:guanyl-nucleotide exchange factor activity"/>
    <property type="evidence" value="ECO:0007669"/>
    <property type="project" value="InterPro"/>
</dbReference>
<dbReference type="GO" id="GO:0030424">
    <property type="term" value="C:axon"/>
    <property type="evidence" value="ECO:0007669"/>
    <property type="project" value="TreeGrafter"/>
</dbReference>
<organism evidence="2 3">
    <name type="scientific">Poecilia reticulata</name>
    <name type="common">Guppy</name>
    <name type="synonym">Acanthophacelus reticulatus</name>
    <dbReference type="NCBI Taxonomy" id="8081"/>
    <lineage>
        <taxon>Eukaryota</taxon>
        <taxon>Metazoa</taxon>
        <taxon>Chordata</taxon>
        <taxon>Craniata</taxon>
        <taxon>Vertebrata</taxon>
        <taxon>Euteleostomi</taxon>
        <taxon>Actinopterygii</taxon>
        <taxon>Neopterygii</taxon>
        <taxon>Teleostei</taxon>
        <taxon>Neoteleostei</taxon>
        <taxon>Acanthomorphata</taxon>
        <taxon>Ovalentaria</taxon>
        <taxon>Atherinomorphae</taxon>
        <taxon>Cyprinodontiformes</taxon>
        <taxon>Poeciliidae</taxon>
        <taxon>Poeciliinae</taxon>
        <taxon>Poecilia</taxon>
    </lineage>
</organism>
<dbReference type="STRING" id="8081.ENSPREP00000016271"/>
<dbReference type="Gene3D" id="1.20.900.10">
    <property type="entry name" value="Dbl homology (DH) domain"/>
    <property type="match status" value="1"/>
</dbReference>
<dbReference type="Proteomes" id="UP000242638">
    <property type="component" value="Unassembled WGS sequence"/>
</dbReference>
<dbReference type="SUPFAM" id="SSF48065">
    <property type="entry name" value="DBL homology domain (DH-domain)"/>
    <property type="match status" value="1"/>
</dbReference>